<keyword evidence="7" id="KW-0503">Monooxygenase</keyword>
<dbReference type="GO" id="GO:0004499">
    <property type="term" value="F:N,N-dimethylaniline monooxygenase activity"/>
    <property type="evidence" value="ECO:0007669"/>
    <property type="project" value="InterPro"/>
</dbReference>
<keyword evidence="8" id="KW-1185">Reference proteome</keyword>
<dbReference type="InterPro" id="IPR020946">
    <property type="entry name" value="Flavin_mOase-like"/>
</dbReference>
<keyword evidence="5" id="KW-0560">Oxidoreductase</keyword>
<organism evidence="7 8">
    <name type="scientific">Colletotrichum liriopes</name>
    <dbReference type="NCBI Taxonomy" id="708192"/>
    <lineage>
        <taxon>Eukaryota</taxon>
        <taxon>Fungi</taxon>
        <taxon>Dikarya</taxon>
        <taxon>Ascomycota</taxon>
        <taxon>Pezizomycotina</taxon>
        <taxon>Sordariomycetes</taxon>
        <taxon>Hypocreomycetidae</taxon>
        <taxon>Glomerellales</taxon>
        <taxon>Glomerellaceae</taxon>
        <taxon>Colletotrichum</taxon>
        <taxon>Colletotrichum spaethianum species complex</taxon>
    </lineage>
</organism>
<evidence type="ECO:0000313" key="8">
    <source>
        <dbReference type="Proteomes" id="UP001055172"/>
    </source>
</evidence>
<evidence type="ECO:0000256" key="5">
    <source>
        <dbReference type="ARBA" id="ARBA00023002"/>
    </source>
</evidence>
<name>A0AA37GMH5_9PEZI</name>
<dbReference type="GO" id="GO:0050661">
    <property type="term" value="F:NADP binding"/>
    <property type="evidence" value="ECO:0007669"/>
    <property type="project" value="InterPro"/>
</dbReference>
<dbReference type="AlphaFoldDB" id="A0AA37GMH5"/>
<dbReference type="InterPro" id="IPR050346">
    <property type="entry name" value="FMO-like"/>
</dbReference>
<accession>A0AA37GMH5</accession>
<dbReference type="InterPro" id="IPR036188">
    <property type="entry name" value="FAD/NAD-bd_sf"/>
</dbReference>
<evidence type="ECO:0000256" key="1">
    <source>
        <dbReference type="ARBA" id="ARBA00009183"/>
    </source>
</evidence>
<evidence type="ECO:0000259" key="6">
    <source>
        <dbReference type="Pfam" id="PF19834"/>
    </source>
</evidence>
<keyword evidence="2" id="KW-0285">Flavoprotein</keyword>
<proteinExistence type="inferred from homology"/>
<dbReference type="EMBL" id="BPPX01000011">
    <property type="protein sequence ID" value="GJC83340.1"/>
    <property type="molecule type" value="Genomic_DNA"/>
</dbReference>
<dbReference type="Proteomes" id="UP001055172">
    <property type="component" value="Unassembled WGS sequence"/>
</dbReference>
<dbReference type="SUPFAM" id="SSF51905">
    <property type="entry name" value="FAD/NAD(P)-binding domain"/>
    <property type="match status" value="1"/>
</dbReference>
<dbReference type="Pfam" id="PF19834">
    <property type="entry name" value="DUF6314"/>
    <property type="match status" value="1"/>
</dbReference>
<protein>
    <submittedName>
        <fullName evidence="7">Dimethylaniline monooxygenase [N-oxide-forming] 4</fullName>
    </submittedName>
</protein>
<dbReference type="InterPro" id="IPR045632">
    <property type="entry name" value="DUF6314"/>
</dbReference>
<evidence type="ECO:0000313" key="7">
    <source>
        <dbReference type="EMBL" id="GJC83340.1"/>
    </source>
</evidence>
<dbReference type="Pfam" id="PF00743">
    <property type="entry name" value="FMO-like"/>
    <property type="match status" value="1"/>
</dbReference>
<dbReference type="PRINTS" id="PR00370">
    <property type="entry name" value="FMOXYGENASE"/>
</dbReference>
<comment type="similarity">
    <text evidence="1">Belongs to the FMO family.</text>
</comment>
<dbReference type="GO" id="GO:0050660">
    <property type="term" value="F:flavin adenine dinucleotide binding"/>
    <property type="evidence" value="ECO:0007669"/>
    <property type="project" value="InterPro"/>
</dbReference>
<reference evidence="7 8" key="1">
    <citation type="submission" date="2021-07" db="EMBL/GenBank/DDBJ databases">
        <title>Genome data of Colletotrichum spaethianum.</title>
        <authorList>
            <person name="Utami Y.D."/>
            <person name="Hiruma K."/>
        </authorList>
    </citation>
    <scope>NUCLEOTIDE SEQUENCE [LARGE SCALE GENOMIC DNA]</scope>
    <source>
        <strain evidence="7 8">MAFF 242679</strain>
    </source>
</reference>
<keyword evidence="3" id="KW-0274">FAD</keyword>
<dbReference type="PANTHER" id="PTHR23023">
    <property type="entry name" value="DIMETHYLANILINE MONOOXYGENASE"/>
    <property type="match status" value="1"/>
</dbReference>
<gene>
    <name evidence="7" type="ORF">ColLi_06178</name>
</gene>
<sequence>MAKRVCIVGAGPSGLVAAKTLLHNAPAGAFTVTVYDAQRRIGGLWPTRATDTDGLVHPLMVANQSRHTVQFSDLAWAPEDPEFPRAWMIGRYLERYLDRYGRGVELKLGHRVAKTDLKDDGTWSVTVESDGGEETSVFDYLLVSSGFFGKPVVPGVVSGEAEVPVIHSSKYRDLKALFPNGVQNGGKILVVGGQMSGVEISGTIATHISAAVNAPDPSPFAGADKLTVEHLTQRPTWVFPLHTTPKGHITPDAAKLTHGVYTTSLGQDQSDFSPAVAVTPDFHSDPAYLAVSENYMEFVRAGLITVSKGKLHSVTGTTATLTDSSSPRIENVAAVVLATGFDPSPCISFLPPQVLETLNHSPQHRDLPLALAFHGTHVKDFPSLGFVGFYRSPYWGVMEMQARFFAALWTPSSLAPRPPKLSDALLDDASDWRTVSLRDDPRASQFPMGDYSYLMQEFSSALGIPIAPPLEPPTPVLPHNNKPMDILTPARYISPLADETAKAEAAKSLQQTQSTAVAGLTTSRFVPKAVFRSLLGTWKLERDLTSRLPSHPSGHFSGTAQFLLRDKTADGLKCVSGSVPADEPSDDDGLATEYLYIEDGEFRADNGLAFRATRRYVWRYDEKKDIVSVWFVRTDDSKRADYLFHEIEFLPPPEGDREPWQAKAGHLCIDDFYDVKYDFAFKAVNLKEWNIRYTVNGPKKDYTIHGVYRR</sequence>
<evidence type="ECO:0000256" key="2">
    <source>
        <dbReference type="ARBA" id="ARBA00022630"/>
    </source>
</evidence>
<evidence type="ECO:0000256" key="4">
    <source>
        <dbReference type="ARBA" id="ARBA00022857"/>
    </source>
</evidence>
<comment type="caution">
    <text evidence="7">The sequence shown here is derived from an EMBL/GenBank/DDBJ whole genome shotgun (WGS) entry which is preliminary data.</text>
</comment>
<dbReference type="Gene3D" id="3.50.50.60">
    <property type="entry name" value="FAD/NAD(P)-binding domain"/>
    <property type="match status" value="1"/>
</dbReference>
<evidence type="ECO:0000256" key="3">
    <source>
        <dbReference type="ARBA" id="ARBA00022827"/>
    </source>
</evidence>
<feature type="domain" description="DUF6314" evidence="6">
    <location>
        <begin position="534"/>
        <end position="710"/>
    </location>
</feature>
<keyword evidence="4" id="KW-0521">NADP</keyword>
<dbReference type="InterPro" id="IPR000960">
    <property type="entry name" value="Flavin_mOase"/>
</dbReference>